<evidence type="ECO:0000313" key="3">
    <source>
        <dbReference type="EMBL" id="MEU8135858.1"/>
    </source>
</evidence>
<protein>
    <submittedName>
        <fullName evidence="3">Uncharacterized protein</fullName>
    </submittedName>
</protein>
<dbReference type="Proteomes" id="UP001551482">
    <property type="component" value="Unassembled WGS sequence"/>
</dbReference>
<feature type="transmembrane region" description="Helical" evidence="2">
    <location>
        <begin position="32"/>
        <end position="53"/>
    </location>
</feature>
<keyword evidence="2" id="KW-0812">Transmembrane</keyword>
<dbReference type="EMBL" id="JBEZFP010000051">
    <property type="protein sequence ID" value="MEU8135858.1"/>
    <property type="molecule type" value="Genomic_DNA"/>
</dbReference>
<comment type="caution">
    <text evidence="3">The sequence shown here is derived from an EMBL/GenBank/DDBJ whole genome shotgun (WGS) entry which is preliminary data.</text>
</comment>
<proteinExistence type="predicted"/>
<keyword evidence="2" id="KW-1133">Transmembrane helix</keyword>
<feature type="transmembrane region" description="Helical" evidence="2">
    <location>
        <begin position="73"/>
        <end position="96"/>
    </location>
</feature>
<feature type="transmembrane region" description="Helical" evidence="2">
    <location>
        <begin position="141"/>
        <end position="162"/>
    </location>
</feature>
<feature type="transmembrane region" description="Helical" evidence="2">
    <location>
        <begin position="108"/>
        <end position="129"/>
    </location>
</feature>
<evidence type="ECO:0000256" key="1">
    <source>
        <dbReference type="SAM" id="MobiDB-lite"/>
    </source>
</evidence>
<keyword evidence="4" id="KW-1185">Reference proteome</keyword>
<organism evidence="3 4">
    <name type="scientific">Streptodolium elevatio</name>
    <dbReference type="NCBI Taxonomy" id="3157996"/>
    <lineage>
        <taxon>Bacteria</taxon>
        <taxon>Bacillati</taxon>
        <taxon>Actinomycetota</taxon>
        <taxon>Actinomycetes</taxon>
        <taxon>Kitasatosporales</taxon>
        <taxon>Streptomycetaceae</taxon>
        <taxon>Streptodolium</taxon>
    </lineage>
</organism>
<evidence type="ECO:0000256" key="2">
    <source>
        <dbReference type="SAM" id="Phobius"/>
    </source>
</evidence>
<feature type="region of interest" description="Disordered" evidence="1">
    <location>
        <begin position="1"/>
        <end position="23"/>
    </location>
</feature>
<reference evidence="3 4" key="1">
    <citation type="submission" date="2024-06" db="EMBL/GenBank/DDBJ databases">
        <title>The Natural Products Discovery Center: Release of the First 8490 Sequenced Strains for Exploring Actinobacteria Biosynthetic Diversity.</title>
        <authorList>
            <person name="Kalkreuter E."/>
            <person name="Kautsar S.A."/>
            <person name="Yang D."/>
            <person name="Bader C.D."/>
            <person name="Teijaro C.N."/>
            <person name="Fluegel L."/>
            <person name="Davis C.M."/>
            <person name="Simpson J.R."/>
            <person name="Lauterbach L."/>
            <person name="Steele A.D."/>
            <person name="Gui C."/>
            <person name="Meng S."/>
            <person name="Li G."/>
            <person name="Viehrig K."/>
            <person name="Ye F."/>
            <person name="Su P."/>
            <person name="Kiefer A.F."/>
            <person name="Nichols A."/>
            <person name="Cepeda A.J."/>
            <person name="Yan W."/>
            <person name="Fan B."/>
            <person name="Jiang Y."/>
            <person name="Adhikari A."/>
            <person name="Zheng C.-J."/>
            <person name="Schuster L."/>
            <person name="Cowan T.M."/>
            <person name="Smanski M.J."/>
            <person name="Chevrette M.G."/>
            <person name="De Carvalho L.P.S."/>
            <person name="Shen B."/>
        </authorList>
    </citation>
    <scope>NUCLEOTIDE SEQUENCE [LARGE SCALE GENOMIC DNA]</scope>
    <source>
        <strain evidence="3 4">NPDC048946</strain>
    </source>
</reference>
<gene>
    <name evidence="3" type="ORF">AB0C36_20360</name>
</gene>
<accession>A0ABV3DJC8</accession>
<keyword evidence="2" id="KW-0472">Membrane</keyword>
<dbReference type="RefSeq" id="WP_358355935.1">
    <property type="nucleotide sequence ID" value="NZ_JBEZFP010000051.1"/>
</dbReference>
<sequence length="181" mass="18426">MSGTGGSATPGSGSGSAGDGTDGPGRSLRTRLFFTAWSTAVVVNVLIVLVVLAKVTDWCDTDCEGSDVFQDNVGAVLFGGLLIGAWSGICAGVFAVALPNRLAAVRGVAPLAAVAGQVVGYLTMAPWWLRLAVTGPEAWELHSLILFPLPELAVGLAVFVAVSHAARRPARPLVRTGSGGT</sequence>
<evidence type="ECO:0000313" key="4">
    <source>
        <dbReference type="Proteomes" id="UP001551482"/>
    </source>
</evidence>
<name>A0ABV3DJC8_9ACTN</name>